<organism evidence="5 6">
    <name type="scientific">Pseudoxanthomonas dokdonensis</name>
    <dbReference type="NCBI Taxonomy" id="344882"/>
    <lineage>
        <taxon>Bacteria</taxon>
        <taxon>Pseudomonadati</taxon>
        <taxon>Pseudomonadota</taxon>
        <taxon>Gammaproteobacteria</taxon>
        <taxon>Lysobacterales</taxon>
        <taxon>Lysobacteraceae</taxon>
        <taxon>Pseudoxanthomonas</taxon>
    </lineage>
</organism>
<dbReference type="Pfam" id="PF02225">
    <property type="entry name" value="PA"/>
    <property type="match status" value="1"/>
</dbReference>
<dbReference type="EMBL" id="LDJL01000015">
    <property type="protein sequence ID" value="KRG68336.1"/>
    <property type="molecule type" value="Genomic_DNA"/>
</dbReference>
<dbReference type="InterPro" id="IPR003137">
    <property type="entry name" value="PA_domain"/>
</dbReference>
<evidence type="ECO:0000256" key="3">
    <source>
        <dbReference type="SAM" id="SignalP"/>
    </source>
</evidence>
<dbReference type="Gene3D" id="3.50.30.30">
    <property type="match status" value="1"/>
</dbReference>
<proteinExistence type="predicted"/>
<keyword evidence="2" id="KW-0325">Glycoprotein</keyword>
<dbReference type="PANTHER" id="PTHR22702">
    <property type="entry name" value="PROTEASE-ASSOCIATED DOMAIN-CONTAINING PROTEIN"/>
    <property type="match status" value="1"/>
</dbReference>
<feature type="signal peptide" evidence="3">
    <location>
        <begin position="1"/>
        <end position="28"/>
    </location>
</feature>
<evidence type="ECO:0000256" key="1">
    <source>
        <dbReference type="ARBA" id="ARBA00022729"/>
    </source>
</evidence>
<dbReference type="STRING" id="344882.ABB29_13535"/>
<dbReference type="Proteomes" id="UP000052052">
    <property type="component" value="Unassembled WGS sequence"/>
</dbReference>
<dbReference type="CDD" id="cd04818">
    <property type="entry name" value="PA_subtilisin_1"/>
    <property type="match status" value="1"/>
</dbReference>
<dbReference type="PANTHER" id="PTHR22702:SF1">
    <property type="entry name" value="PROTEASE-ASSOCIATED DOMAIN-CONTAINING PROTEIN 1"/>
    <property type="match status" value="1"/>
</dbReference>
<protein>
    <recommendedName>
        <fullName evidence="4">PA domain-containing protein</fullName>
    </recommendedName>
</protein>
<evidence type="ECO:0000313" key="5">
    <source>
        <dbReference type="EMBL" id="KRG68336.1"/>
    </source>
</evidence>
<sequence>MNKSTFVSGLLLPGALMAAMALSAPAHSAELVLVSGDTGTGLGLDDPTPKAPVGLNPGKTLGDQRTKVYQFAMSLWGAVLKSDVPIYIGASFQPLACTPTSAVLGSAGTTSVFSDFAPGIEAGTWYASALADAIAGTDLDPGFIDINSRFNGDIGVNPDCLTGRTWYYGLDGNAPADAIDFLDVVMHEIGHGLGVQGFTNSAGGFLAGVQDIYSIHAYDNTLGKSFAQMTNAERAASLLDTGKLVWTGQQVNQEAALILDNRTVLKVSSPAAAAGSYEFGTATFGPAASASNLNGTIAAALDGGAVSTDACEAITNGAELAGRIALVDRGTCAFVLKAANVQAAGATGMIVVNTANSTQGMSGDDPAVTIPSVLVAQSVGNLIRANLPAQAAIQVDPNLLQGADDNGRVRLYAPNPYESGSSFSHFDTALSPNALMEPAATPTLQAQINVDLTPALYHDIGWTLNDGDARIGWCNTGVDVHEEGGLIVGANVLAWSDMCESTSKNRGKYVSCMADYTKRSLRSRVLTPRDAVGVLVCSALKR</sequence>
<evidence type="ECO:0000256" key="2">
    <source>
        <dbReference type="ARBA" id="ARBA00023180"/>
    </source>
</evidence>
<dbReference type="InterPro" id="IPR046450">
    <property type="entry name" value="PA_dom_sf"/>
</dbReference>
<keyword evidence="1 3" id="KW-0732">Signal</keyword>
<feature type="chain" id="PRO_5006393970" description="PA domain-containing protein" evidence="3">
    <location>
        <begin position="29"/>
        <end position="542"/>
    </location>
</feature>
<dbReference type="AlphaFoldDB" id="A0A0R0CG35"/>
<keyword evidence="6" id="KW-1185">Reference proteome</keyword>
<gene>
    <name evidence="5" type="ORF">ABB29_13535</name>
</gene>
<feature type="domain" description="PA" evidence="4">
    <location>
        <begin position="307"/>
        <end position="382"/>
    </location>
</feature>
<evidence type="ECO:0000313" key="6">
    <source>
        <dbReference type="Proteomes" id="UP000052052"/>
    </source>
</evidence>
<dbReference type="SUPFAM" id="SSF52025">
    <property type="entry name" value="PA domain"/>
    <property type="match status" value="1"/>
</dbReference>
<dbReference type="RefSeq" id="WP_170185876.1">
    <property type="nucleotide sequence ID" value="NZ_LDJL01000015.1"/>
</dbReference>
<reference evidence="5 6" key="1">
    <citation type="submission" date="2015-05" db="EMBL/GenBank/DDBJ databases">
        <title>Genome sequencing and analysis of members of genus Stenotrophomonas.</title>
        <authorList>
            <person name="Patil P.P."/>
            <person name="Midha S."/>
            <person name="Patil P.B."/>
        </authorList>
    </citation>
    <scope>NUCLEOTIDE SEQUENCE [LARGE SCALE GENOMIC DNA]</scope>
    <source>
        <strain evidence="5 6">DSM 21858</strain>
    </source>
</reference>
<name>A0A0R0CG35_9GAMM</name>
<evidence type="ECO:0000259" key="4">
    <source>
        <dbReference type="Pfam" id="PF02225"/>
    </source>
</evidence>
<accession>A0A0R0CG35</accession>
<dbReference type="PATRIC" id="fig|344882.3.peg.1088"/>
<comment type="caution">
    <text evidence="5">The sequence shown here is derived from an EMBL/GenBank/DDBJ whole genome shotgun (WGS) entry which is preliminary data.</text>
</comment>